<dbReference type="EMBL" id="CP044496">
    <property type="protein sequence ID" value="QFG51747.1"/>
    <property type="molecule type" value="Genomic_DNA"/>
</dbReference>
<dbReference type="Pfam" id="PF13472">
    <property type="entry name" value="Lipase_GDSL_2"/>
    <property type="match status" value="1"/>
</dbReference>
<dbReference type="RefSeq" id="WP_054681967.1">
    <property type="nucleotide sequence ID" value="NZ_AP014808.1"/>
</dbReference>
<evidence type="ECO:0000259" key="1">
    <source>
        <dbReference type="Pfam" id="PF13472"/>
    </source>
</evidence>
<evidence type="ECO:0000313" key="4">
    <source>
        <dbReference type="Proteomes" id="UP000035709"/>
    </source>
</evidence>
<dbReference type="InterPro" id="IPR013830">
    <property type="entry name" value="SGNH_hydro"/>
</dbReference>
<dbReference type="Proteomes" id="UP000325393">
    <property type="component" value="Chromosome"/>
</dbReference>
<reference evidence="2 4" key="1">
    <citation type="submission" date="2015-03" db="EMBL/GenBank/DDBJ databases">
        <title>Complete genome sequence of Lactobacillus acetotolerans NBRC 13120.</title>
        <authorList>
            <person name="Toh H."/>
            <person name="Morita H."/>
            <person name="Fujita N."/>
        </authorList>
    </citation>
    <scope>NUCLEOTIDE SEQUENCE [LARGE SCALE GENOMIC DNA]</scope>
    <source>
        <strain evidence="2 4">NBRC 13120</strain>
    </source>
</reference>
<evidence type="ECO:0000313" key="3">
    <source>
        <dbReference type="EMBL" id="QFG51747.1"/>
    </source>
</evidence>
<evidence type="ECO:0000313" key="5">
    <source>
        <dbReference type="Proteomes" id="UP000325393"/>
    </source>
</evidence>
<evidence type="ECO:0000313" key="2">
    <source>
        <dbReference type="EMBL" id="BAQ57776.1"/>
    </source>
</evidence>
<accession>A0A0D6A4T7</accession>
<dbReference type="Gene3D" id="3.40.50.1110">
    <property type="entry name" value="SGNH hydrolase"/>
    <property type="match status" value="1"/>
</dbReference>
<dbReference type="InterPro" id="IPR045136">
    <property type="entry name" value="Iah1-like"/>
</dbReference>
<protein>
    <submittedName>
        <fullName evidence="2">Arylesterase</fullName>
    </submittedName>
    <submittedName>
        <fullName evidence="3">SGNH/GDSL hydrolase family protein</fullName>
    </submittedName>
</protein>
<dbReference type="KEGG" id="lae:LBAT_1387"/>
<proteinExistence type="predicted"/>
<feature type="domain" description="SGNH hydrolase-type esterase" evidence="1">
    <location>
        <begin position="6"/>
        <end position="174"/>
    </location>
</feature>
<reference evidence="3 5" key="2">
    <citation type="submission" date="2019-09" db="EMBL/GenBank/DDBJ databases">
        <title>Genome sequencing of Lactobacillus acetotolerans.</title>
        <authorList>
            <person name="Kim K."/>
        </authorList>
    </citation>
    <scope>NUCLEOTIDE SEQUENCE [LARGE SCALE GENOMIC DNA]</scope>
    <source>
        <strain evidence="3 5">LA749</strain>
    </source>
</reference>
<gene>
    <name evidence="3" type="ORF">LA749_07035</name>
    <name evidence="2" type="ORF">LBAT_1387</name>
</gene>
<dbReference type="Proteomes" id="UP000035709">
    <property type="component" value="Chromosome"/>
</dbReference>
<dbReference type="PATRIC" id="fig|1600.4.peg.1417"/>
<name>A0A0D6A4T7_9LACO</name>
<dbReference type="AlphaFoldDB" id="A0A0D6A4T7"/>
<sequence length="189" mass="21005">MKKIILFGDSLFNGYRNGQDTDAITNGLQKVLGNSVKVENLSKSGATTVEGLDYIKQIDPQADLVVLEYGTNDTAAGWGINSERYAKNLDKMVKEIGSNRMIIVGPSYPDPNNKEIMQDYSDESLDRYNAIAKECAQKYHIPFIDLIKVGRKLDNISSYYLADGQHLTDKGNAILINTVAPVIKEKIEK</sequence>
<keyword evidence="3" id="KW-0378">Hydrolase</keyword>
<dbReference type="EMBL" id="AP014808">
    <property type="protein sequence ID" value="BAQ57776.1"/>
    <property type="molecule type" value="Genomic_DNA"/>
</dbReference>
<dbReference type="PANTHER" id="PTHR14209:SF19">
    <property type="entry name" value="ISOAMYL ACETATE-HYDROLYZING ESTERASE 1 HOMOLOG"/>
    <property type="match status" value="1"/>
</dbReference>
<dbReference type="GO" id="GO:0016787">
    <property type="term" value="F:hydrolase activity"/>
    <property type="evidence" value="ECO:0007669"/>
    <property type="project" value="UniProtKB-KW"/>
</dbReference>
<dbReference type="STRING" id="1600.LBAT_1387"/>
<organism evidence="2 4">
    <name type="scientific">Lactobacillus acetotolerans</name>
    <dbReference type="NCBI Taxonomy" id="1600"/>
    <lineage>
        <taxon>Bacteria</taxon>
        <taxon>Bacillati</taxon>
        <taxon>Bacillota</taxon>
        <taxon>Bacilli</taxon>
        <taxon>Lactobacillales</taxon>
        <taxon>Lactobacillaceae</taxon>
        <taxon>Lactobacillus</taxon>
    </lineage>
</organism>
<dbReference type="GeneID" id="78212737"/>
<dbReference type="OrthoDB" id="388542at2"/>
<dbReference type="PANTHER" id="PTHR14209">
    <property type="entry name" value="ISOAMYL ACETATE-HYDROLYZING ESTERASE 1"/>
    <property type="match status" value="1"/>
</dbReference>
<keyword evidence="4" id="KW-1185">Reference proteome</keyword>
<dbReference type="SUPFAM" id="SSF52266">
    <property type="entry name" value="SGNH hydrolase"/>
    <property type="match status" value="1"/>
</dbReference>
<dbReference type="InterPro" id="IPR036514">
    <property type="entry name" value="SGNH_hydro_sf"/>
</dbReference>